<keyword evidence="3" id="KW-1185">Reference proteome</keyword>
<dbReference type="EMBL" id="CP024847">
    <property type="protein sequence ID" value="AUR52521.1"/>
    <property type="molecule type" value="Genomic_DNA"/>
</dbReference>
<evidence type="ECO:0000256" key="1">
    <source>
        <dbReference type="SAM" id="SignalP"/>
    </source>
</evidence>
<dbReference type="Proteomes" id="UP000236655">
    <property type="component" value="Chromosome"/>
</dbReference>
<evidence type="ECO:0000313" key="2">
    <source>
        <dbReference type="EMBL" id="AUR52521.1"/>
    </source>
</evidence>
<evidence type="ECO:0008006" key="4">
    <source>
        <dbReference type="Google" id="ProtNLM"/>
    </source>
</evidence>
<dbReference type="InterPro" id="IPR036278">
    <property type="entry name" value="Sialidase_sf"/>
</dbReference>
<name>A0A2I7N7S9_9NEIS</name>
<sequence length="485" mass="51278">MSINKNNFKVIISGFIVSILLVACNSGATNNGNASPGVQLASKSYNEDNEQILTKVRVSYSASNSAANGLSDSFNANLYSIAKGNGVYIAVGDSGQILYSPDGYSWNKANSGVSVNLHSIAYNSTNSLFYAVGDNSTVLSSADGKSWTLYKTLNPVVNLYSVVDVQGNLVVGASASTIFEIKAAGRGTVSVRNTVDNMKLISATYGNGMMLLGSDDGSILYKSAANFDTAVWSRATKFTGMAINGLSYDALDGWFIAAGSNGKVVFSENSIAWTTPVTAAEGYSLNSIILDNISNQFISVGGTAASSTMVASGDFNAWSQQTLPINNVSLNSIQCFDQGDCFVVGNSATILVGKKRNQPASLPVWEQVTGNQLVLASGASYTNQSGTQDVVLFKNASRTFVLQKDSNLVCYGTSGPLWASTTNWHTTPTPGSMQMLLDGNLQVKGDYRTYSSNTNSQGAYILYKSDDNSIDIVSADGKTVLKKLC</sequence>
<dbReference type="RefSeq" id="WP_102951812.1">
    <property type="nucleotide sequence ID" value="NZ_CP024847.1"/>
</dbReference>
<protein>
    <recommendedName>
        <fullName evidence="4">Bulb-type lectin domain-containing protein</fullName>
    </recommendedName>
</protein>
<proteinExistence type="predicted"/>
<accession>A0A2I7N7S9</accession>
<dbReference type="InterPro" id="IPR036426">
    <property type="entry name" value="Bulb-type_lectin_dom_sf"/>
</dbReference>
<feature type="chain" id="PRO_5014427541" description="Bulb-type lectin domain-containing protein" evidence="1">
    <location>
        <begin position="29"/>
        <end position="485"/>
    </location>
</feature>
<organism evidence="2 3">
    <name type="scientific">Aquella oligotrophica</name>
    <dbReference type="NCBI Taxonomy" id="2067065"/>
    <lineage>
        <taxon>Bacteria</taxon>
        <taxon>Pseudomonadati</taxon>
        <taxon>Pseudomonadota</taxon>
        <taxon>Betaproteobacteria</taxon>
        <taxon>Neisseriales</taxon>
        <taxon>Neisseriaceae</taxon>
        <taxon>Aquella</taxon>
    </lineage>
</organism>
<dbReference type="OrthoDB" id="8807969at2"/>
<gene>
    <name evidence="2" type="ORF">CUN60_09495</name>
</gene>
<dbReference type="KEGG" id="nba:CUN60_09495"/>
<dbReference type="SUPFAM" id="SSF50939">
    <property type="entry name" value="Sialidases"/>
    <property type="match status" value="1"/>
</dbReference>
<dbReference type="PROSITE" id="PS51257">
    <property type="entry name" value="PROKAR_LIPOPROTEIN"/>
    <property type="match status" value="1"/>
</dbReference>
<dbReference type="SUPFAM" id="SSF51110">
    <property type="entry name" value="alpha-D-mannose-specific plant lectins"/>
    <property type="match status" value="1"/>
</dbReference>
<feature type="signal peptide" evidence="1">
    <location>
        <begin position="1"/>
        <end position="28"/>
    </location>
</feature>
<dbReference type="Gene3D" id="2.90.10.10">
    <property type="entry name" value="Bulb-type lectin domain"/>
    <property type="match status" value="1"/>
</dbReference>
<reference evidence="3" key="1">
    <citation type="submission" date="2017-11" db="EMBL/GenBank/DDBJ databases">
        <authorList>
            <person name="Chan K.G."/>
            <person name="Lee L.S."/>
        </authorList>
    </citation>
    <scope>NUCLEOTIDE SEQUENCE [LARGE SCALE GENOMIC DNA]</scope>
    <source>
        <strain evidence="3">DSM 100970</strain>
    </source>
</reference>
<dbReference type="AlphaFoldDB" id="A0A2I7N7S9"/>
<keyword evidence="1" id="KW-0732">Signal</keyword>
<evidence type="ECO:0000313" key="3">
    <source>
        <dbReference type="Proteomes" id="UP000236655"/>
    </source>
</evidence>